<evidence type="ECO:0000256" key="3">
    <source>
        <dbReference type="ARBA" id="ARBA00022801"/>
    </source>
</evidence>
<dbReference type="EMBL" id="VOSL01000054">
    <property type="protein sequence ID" value="TXD34525.1"/>
    <property type="molecule type" value="Genomic_DNA"/>
</dbReference>
<dbReference type="GO" id="GO:0016788">
    <property type="term" value="F:hydrolase activity, acting on ester bonds"/>
    <property type="evidence" value="ECO:0007669"/>
    <property type="project" value="InterPro"/>
</dbReference>
<dbReference type="Proteomes" id="UP000321046">
    <property type="component" value="Unassembled WGS sequence"/>
</dbReference>
<comment type="cofactor">
    <cofactor evidence="1">
        <name>Mg(2+)</name>
        <dbReference type="ChEBI" id="CHEBI:18420"/>
    </cofactor>
</comment>
<gene>
    <name evidence="5" type="ORF">FRC96_12950</name>
</gene>
<dbReference type="GO" id="GO:0004518">
    <property type="term" value="F:nuclease activity"/>
    <property type="evidence" value="ECO:0007669"/>
    <property type="project" value="UniProtKB-KW"/>
</dbReference>
<evidence type="ECO:0000259" key="4">
    <source>
        <dbReference type="Pfam" id="PF08774"/>
    </source>
</evidence>
<dbReference type="Pfam" id="PF08774">
    <property type="entry name" value="VRR_NUC"/>
    <property type="match status" value="1"/>
</dbReference>
<dbReference type="SUPFAM" id="SSF48452">
    <property type="entry name" value="TPR-like"/>
    <property type="match status" value="1"/>
</dbReference>
<keyword evidence="3" id="KW-0378">Hydrolase</keyword>
<reference evidence="5 6" key="1">
    <citation type="submission" date="2019-08" db="EMBL/GenBank/DDBJ databases">
        <title>Bradymonadales sp. TMQ2.</title>
        <authorList>
            <person name="Liang Q."/>
        </authorList>
    </citation>
    <scope>NUCLEOTIDE SEQUENCE [LARGE SCALE GENOMIC DNA]</scope>
    <source>
        <strain evidence="5 6">TMQ2</strain>
    </source>
</reference>
<accession>A0A5C6XBL2</accession>
<name>A0A5C6XBL2_9DELT</name>
<dbReference type="Gene3D" id="3.40.1350.10">
    <property type="match status" value="1"/>
</dbReference>
<dbReference type="RefSeq" id="WP_146974907.1">
    <property type="nucleotide sequence ID" value="NZ_VOSL01000054.1"/>
</dbReference>
<organism evidence="5 6">
    <name type="scientific">Lujinxingia vulgaris</name>
    <dbReference type="NCBI Taxonomy" id="2600176"/>
    <lineage>
        <taxon>Bacteria</taxon>
        <taxon>Deltaproteobacteria</taxon>
        <taxon>Bradymonadales</taxon>
        <taxon>Lujinxingiaceae</taxon>
        <taxon>Lujinxingia</taxon>
    </lineage>
</organism>
<evidence type="ECO:0000256" key="2">
    <source>
        <dbReference type="ARBA" id="ARBA00022722"/>
    </source>
</evidence>
<dbReference type="InterPro" id="IPR011856">
    <property type="entry name" value="tRNA_endonuc-like_dom_sf"/>
</dbReference>
<proteinExistence type="predicted"/>
<dbReference type="InterPro" id="IPR014883">
    <property type="entry name" value="VRR_NUC"/>
</dbReference>
<sequence length="492" mass="57654">MNIQYLLKSFTQRRKSLTIERIWHLLHAATATYHDNETPTQLASSIKEVHLKASRVLAPGRNQYFLTNSNGQATVEDWVIDRFSNKWESHIFENYGLQNLHEHLVFAPSLRDQYSRAFGQRDFSYLDQVDINHLPYIYQHLSTYSPSRLGKLIKEGGKRLHTTRDQRFSNAPNRTYWNKVLSKFINWVSFEELLMLLSWPIHEGQSGFPDLVAHDGQKVFFLEVKADGDRLRPTQAKCINFISEVVGIPCMVVYVSDSNSTDDEYQRYFNELRTSKRRDTKALREFYSDVCALFNINNEVERPSLSHIRFELRRLSLPEVYKFPVHLTEDAILELASRAHPFGEEIVLRLEGLAPEAARRQRQRLEEIALKEQERIRLERELAARKERERPFVDPYERGKALELKENDREGALQHYEQCLSQFEANLGTTDASLFWLLASLANRYSICLKALERYNAAINVINRADKLLPTDFSSTKWQATLKRRDWLLERL</sequence>
<feature type="domain" description="VRR-NUC" evidence="4">
    <location>
        <begin position="202"/>
        <end position="256"/>
    </location>
</feature>
<evidence type="ECO:0000313" key="6">
    <source>
        <dbReference type="Proteomes" id="UP000321046"/>
    </source>
</evidence>
<dbReference type="AlphaFoldDB" id="A0A5C6XBL2"/>
<protein>
    <submittedName>
        <fullName evidence="5">VRR-NUC domain-containing protein</fullName>
    </submittedName>
</protein>
<keyword evidence="2" id="KW-0540">Nuclease</keyword>
<evidence type="ECO:0000313" key="5">
    <source>
        <dbReference type="EMBL" id="TXD34525.1"/>
    </source>
</evidence>
<dbReference type="InterPro" id="IPR011990">
    <property type="entry name" value="TPR-like_helical_dom_sf"/>
</dbReference>
<dbReference type="GO" id="GO:0003676">
    <property type="term" value="F:nucleic acid binding"/>
    <property type="evidence" value="ECO:0007669"/>
    <property type="project" value="InterPro"/>
</dbReference>
<comment type="caution">
    <text evidence="5">The sequence shown here is derived from an EMBL/GenBank/DDBJ whole genome shotgun (WGS) entry which is preliminary data.</text>
</comment>
<evidence type="ECO:0000256" key="1">
    <source>
        <dbReference type="ARBA" id="ARBA00001946"/>
    </source>
</evidence>